<evidence type="ECO:0000313" key="4">
    <source>
        <dbReference type="Proteomes" id="UP001596003"/>
    </source>
</evidence>
<dbReference type="RefSeq" id="WP_248729350.1">
    <property type="nucleotide sequence ID" value="NZ_JBHSFY010000003.1"/>
</dbReference>
<keyword evidence="2" id="KW-0732">Signal</keyword>
<keyword evidence="4" id="KW-1185">Reference proteome</keyword>
<evidence type="ECO:0008006" key="5">
    <source>
        <dbReference type="Google" id="ProtNLM"/>
    </source>
</evidence>
<comment type="caution">
    <text evidence="3">The sequence shown here is derived from an EMBL/GenBank/DDBJ whole genome shotgun (WGS) entry which is preliminary data.</text>
</comment>
<dbReference type="EMBL" id="JBHSFY010000003">
    <property type="protein sequence ID" value="MFC4476613.1"/>
    <property type="molecule type" value="Genomic_DNA"/>
</dbReference>
<accession>A0ABV8ZCE4</accession>
<evidence type="ECO:0000256" key="2">
    <source>
        <dbReference type="SAM" id="SignalP"/>
    </source>
</evidence>
<protein>
    <recommendedName>
        <fullName evidence="5">Acid-shock protein</fullName>
    </recommendedName>
</protein>
<evidence type="ECO:0000256" key="1">
    <source>
        <dbReference type="SAM" id="MobiDB-lite"/>
    </source>
</evidence>
<reference evidence="4" key="1">
    <citation type="journal article" date="2019" name="Int. J. Syst. Evol. Microbiol.">
        <title>The Global Catalogue of Microorganisms (GCM) 10K type strain sequencing project: providing services to taxonomists for standard genome sequencing and annotation.</title>
        <authorList>
            <consortium name="The Broad Institute Genomics Platform"/>
            <consortium name="The Broad Institute Genome Sequencing Center for Infectious Disease"/>
            <person name="Wu L."/>
            <person name="Ma J."/>
        </authorList>
    </citation>
    <scope>NUCLEOTIDE SEQUENCE [LARGE SCALE GENOMIC DNA]</scope>
    <source>
        <strain evidence="4">NBRC 103627</strain>
    </source>
</reference>
<organism evidence="3 4">
    <name type="scientific">Flavobacterium chungangensis</name>
    <dbReference type="NCBI Taxonomy" id="2708132"/>
    <lineage>
        <taxon>Bacteria</taxon>
        <taxon>Pseudomonadati</taxon>
        <taxon>Bacteroidota</taxon>
        <taxon>Flavobacteriia</taxon>
        <taxon>Flavobacteriales</taxon>
        <taxon>Flavobacteriaceae</taxon>
        <taxon>Flavobacterium</taxon>
    </lineage>
</organism>
<name>A0ABV8ZCE4_9FLAO</name>
<gene>
    <name evidence="3" type="ORF">ACFO3N_06005</name>
</gene>
<dbReference type="Proteomes" id="UP001596003">
    <property type="component" value="Unassembled WGS sequence"/>
</dbReference>
<evidence type="ECO:0000313" key="3">
    <source>
        <dbReference type="EMBL" id="MFC4476613.1"/>
    </source>
</evidence>
<proteinExistence type="predicted"/>
<feature type="chain" id="PRO_5045613463" description="Acid-shock protein" evidence="2">
    <location>
        <begin position="21"/>
        <end position="66"/>
    </location>
</feature>
<sequence length="66" mass="6974">MKKLAILAVAVLGTFSMVNAQTTPAPAQTKEVKAAKHDKKAEKKADKKAKGEKKAEAAKTEAPKAK</sequence>
<feature type="compositionally biased region" description="Basic and acidic residues" evidence="1">
    <location>
        <begin position="30"/>
        <end position="66"/>
    </location>
</feature>
<feature type="region of interest" description="Disordered" evidence="1">
    <location>
        <begin position="21"/>
        <end position="66"/>
    </location>
</feature>
<feature type="signal peptide" evidence="2">
    <location>
        <begin position="1"/>
        <end position="20"/>
    </location>
</feature>